<dbReference type="PROSITE" id="PS51257">
    <property type="entry name" value="PROKAR_LIPOPROTEIN"/>
    <property type="match status" value="1"/>
</dbReference>
<accession>A0A916WS14</accession>
<dbReference type="PANTHER" id="PTHR46211:SF14">
    <property type="entry name" value="GLYCEROPHOSPHODIESTER PHOSPHODIESTERASE"/>
    <property type="match status" value="1"/>
</dbReference>
<sequence>MQHMESKQRQRRVLTAVVVLSAASAGTVVACDSAGAAATYGKVSAHRGGDYGIDNSLKAINGALSHGVRDIEGDVYFTTDQVGVLHHDDSLQNCHSSRTITGSTWAQVSALRCADGARPTKLADVLRAFLASSNKSAVFRVEVKHHGEPAAGQRTAAKLLVQRLAEKNMTGRAIVQDFAWRNTAATIHAAHPGIRVSCLEKSVSAADITTAKSKNCYDVSYNAANWHTGLHAAIHGKGMQVAVWTVDAKAQFTRLRSLHANVIITDVPSQALHW</sequence>
<evidence type="ECO:0000313" key="3">
    <source>
        <dbReference type="EMBL" id="GGB25132.1"/>
    </source>
</evidence>
<dbReference type="InterPro" id="IPR030395">
    <property type="entry name" value="GP_PDE_dom"/>
</dbReference>
<dbReference type="InterPro" id="IPR017946">
    <property type="entry name" value="PLC-like_Pdiesterase_TIM-brl"/>
</dbReference>
<dbReference type="AlphaFoldDB" id="A0A916WS14"/>
<dbReference type="PROSITE" id="PS51704">
    <property type="entry name" value="GP_PDE"/>
    <property type="match status" value="1"/>
</dbReference>
<feature type="signal peptide" evidence="1">
    <location>
        <begin position="1"/>
        <end position="30"/>
    </location>
</feature>
<evidence type="ECO:0000313" key="4">
    <source>
        <dbReference type="Proteomes" id="UP000636793"/>
    </source>
</evidence>
<proteinExistence type="predicted"/>
<protein>
    <recommendedName>
        <fullName evidence="2">GP-PDE domain-containing protein</fullName>
    </recommendedName>
</protein>
<evidence type="ECO:0000259" key="2">
    <source>
        <dbReference type="PROSITE" id="PS51704"/>
    </source>
</evidence>
<dbReference type="SUPFAM" id="SSF51695">
    <property type="entry name" value="PLC-like phosphodiesterases"/>
    <property type="match status" value="1"/>
</dbReference>
<name>A0A916WS14_9MICO</name>
<keyword evidence="1" id="KW-0732">Signal</keyword>
<organism evidence="3 4">
    <name type="scientific">Flexivirga endophytica</name>
    <dbReference type="NCBI Taxonomy" id="1849103"/>
    <lineage>
        <taxon>Bacteria</taxon>
        <taxon>Bacillati</taxon>
        <taxon>Actinomycetota</taxon>
        <taxon>Actinomycetes</taxon>
        <taxon>Micrococcales</taxon>
        <taxon>Dermacoccaceae</taxon>
        <taxon>Flexivirga</taxon>
    </lineage>
</organism>
<dbReference type="GO" id="GO:0008081">
    <property type="term" value="F:phosphoric diester hydrolase activity"/>
    <property type="evidence" value="ECO:0007669"/>
    <property type="project" value="InterPro"/>
</dbReference>
<dbReference type="EMBL" id="BMHI01000002">
    <property type="protein sequence ID" value="GGB25132.1"/>
    <property type="molecule type" value="Genomic_DNA"/>
</dbReference>
<dbReference type="Gene3D" id="3.20.20.190">
    <property type="entry name" value="Phosphatidylinositol (PI) phosphodiesterase"/>
    <property type="match status" value="1"/>
</dbReference>
<reference evidence="3" key="1">
    <citation type="journal article" date="2014" name="Int. J. Syst. Evol. Microbiol.">
        <title>Complete genome sequence of Corynebacterium casei LMG S-19264T (=DSM 44701T), isolated from a smear-ripened cheese.</title>
        <authorList>
            <consortium name="US DOE Joint Genome Institute (JGI-PGF)"/>
            <person name="Walter F."/>
            <person name="Albersmeier A."/>
            <person name="Kalinowski J."/>
            <person name="Ruckert C."/>
        </authorList>
    </citation>
    <scope>NUCLEOTIDE SEQUENCE</scope>
    <source>
        <strain evidence="3">CGMCC 1.15085</strain>
    </source>
</reference>
<keyword evidence="4" id="KW-1185">Reference proteome</keyword>
<comment type="caution">
    <text evidence="3">The sequence shown here is derived from an EMBL/GenBank/DDBJ whole genome shotgun (WGS) entry which is preliminary data.</text>
</comment>
<dbReference type="PANTHER" id="PTHR46211">
    <property type="entry name" value="GLYCEROPHOSPHORYL DIESTER PHOSPHODIESTERASE"/>
    <property type="match status" value="1"/>
</dbReference>
<gene>
    <name evidence="3" type="ORF">GCM10011492_13940</name>
</gene>
<feature type="chain" id="PRO_5037296087" description="GP-PDE domain-containing protein" evidence="1">
    <location>
        <begin position="31"/>
        <end position="274"/>
    </location>
</feature>
<dbReference type="Pfam" id="PF03009">
    <property type="entry name" value="GDPD"/>
    <property type="match status" value="1"/>
</dbReference>
<dbReference type="Proteomes" id="UP000636793">
    <property type="component" value="Unassembled WGS sequence"/>
</dbReference>
<dbReference type="GO" id="GO:0006629">
    <property type="term" value="P:lipid metabolic process"/>
    <property type="evidence" value="ECO:0007669"/>
    <property type="project" value="InterPro"/>
</dbReference>
<evidence type="ECO:0000256" key="1">
    <source>
        <dbReference type="SAM" id="SignalP"/>
    </source>
</evidence>
<feature type="domain" description="GP-PDE" evidence="2">
    <location>
        <begin position="41"/>
        <end position="274"/>
    </location>
</feature>
<reference evidence="3" key="2">
    <citation type="submission" date="2020-09" db="EMBL/GenBank/DDBJ databases">
        <authorList>
            <person name="Sun Q."/>
            <person name="Zhou Y."/>
        </authorList>
    </citation>
    <scope>NUCLEOTIDE SEQUENCE</scope>
    <source>
        <strain evidence="3">CGMCC 1.15085</strain>
    </source>
</reference>